<dbReference type="PANTHER" id="PTHR40111:SF1">
    <property type="entry name" value="CEPHALOSPORIN-C DEACETYLASE"/>
    <property type="match status" value="1"/>
</dbReference>
<protein>
    <submittedName>
        <fullName evidence="2">Acetylxylan esterase</fullName>
    </submittedName>
</protein>
<dbReference type="InterPro" id="IPR008391">
    <property type="entry name" value="AXE1_dom"/>
</dbReference>
<dbReference type="SUPFAM" id="SSF53474">
    <property type="entry name" value="alpha/beta-Hydrolases"/>
    <property type="match status" value="1"/>
</dbReference>
<dbReference type="InterPro" id="IPR039069">
    <property type="entry name" value="CE7"/>
</dbReference>
<feature type="domain" description="Acetyl xylan esterase" evidence="1">
    <location>
        <begin position="1"/>
        <end position="319"/>
    </location>
</feature>
<keyword evidence="3" id="KW-1185">Reference proteome</keyword>
<evidence type="ECO:0000259" key="1">
    <source>
        <dbReference type="Pfam" id="PF05448"/>
    </source>
</evidence>
<dbReference type="Proteomes" id="UP001144280">
    <property type="component" value="Unassembled WGS sequence"/>
</dbReference>
<dbReference type="EMBL" id="BSDI01000007">
    <property type="protein sequence ID" value="GLH96691.1"/>
    <property type="molecule type" value="Genomic_DNA"/>
</dbReference>
<evidence type="ECO:0000313" key="3">
    <source>
        <dbReference type="Proteomes" id="UP001144280"/>
    </source>
</evidence>
<gene>
    <name evidence="2" type="ORF">Pa4123_19650</name>
</gene>
<sequence>MALFDLPLAQLEQYEPTIAEPDDFDEFWRSTLDEARAGKVLIDVQPEPTDLRLVESYDVTFAGFGGDPVRAWYTRPAGVDEPLPAVVEYLGYGRGRGLPHERLTFAAAGYAHLLMDSRGQGGQFGTGGDTPDPHGNALGGPGPMTRGILSPPDYYYRRLITDAVRAVEAVRELPGVDPARVVAAGNSQGGGLAIAAAGLLPDLAAVLTTVPFLCHIQRAIEITDAAPYSEIVTFLAIHREAEAAARNTLSYIDGANFARRATAPAHFAVGLRDTVCPPSTVYAAFNRYAGTDRTIHVYPFNHHEGGEAVHVRRQLRWLRERLGD</sequence>
<accession>A0ABQ5QS39</accession>
<proteinExistence type="predicted"/>
<organism evidence="2 3">
    <name type="scientific">Phytohabitans aurantiacus</name>
    <dbReference type="NCBI Taxonomy" id="3016789"/>
    <lineage>
        <taxon>Bacteria</taxon>
        <taxon>Bacillati</taxon>
        <taxon>Actinomycetota</taxon>
        <taxon>Actinomycetes</taxon>
        <taxon>Micromonosporales</taxon>
        <taxon>Micromonosporaceae</taxon>
    </lineage>
</organism>
<reference evidence="2" key="1">
    <citation type="submission" date="2022-12" db="EMBL/GenBank/DDBJ databases">
        <title>New Phytohabitans aurantiacus sp. RD004123 nov., an actinomycete isolated from soil.</title>
        <authorList>
            <person name="Triningsih D.W."/>
            <person name="Harunari E."/>
            <person name="Igarashi Y."/>
        </authorList>
    </citation>
    <scope>NUCLEOTIDE SEQUENCE</scope>
    <source>
        <strain evidence="2">RD004123</strain>
    </source>
</reference>
<dbReference type="Pfam" id="PF05448">
    <property type="entry name" value="AXE1"/>
    <property type="match status" value="1"/>
</dbReference>
<dbReference type="Gene3D" id="3.40.50.1820">
    <property type="entry name" value="alpha/beta hydrolase"/>
    <property type="match status" value="1"/>
</dbReference>
<evidence type="ECO:0000313" key="2">
    <source>
        <dbReference type="EMBL" id="GLH96691.1"/>
    </source>
</evidence>
<dbReference type="RefSeq" id="WP_281893957.1">
    <property type="nucleotide sequence ID" value="NZ_BSDI01000007.1"/>
</dbReference>
<comment type="caution">
    <text evidence="2">The sequence shown here is derived from an EMBL/GenBank/DDBJ whole genome shotgun (WGS) entry which is preliminary data.</text>
</comment>
<dbReference type="InterPro" id="IPR029058">
    <property type="entry name" value="AB_hydrolase_fold"/>
</dbReference>
<name>A0ABQ5QS39_9ACTN</name>
<dbReference type="PANTHER" id="PTHR40111">
    <property type="entry name" value="CEPHALOSPORIN-C DEACETYLASE"/>
    <property type="match status" value="1"/>
</dbReference>